<keyword evidence="1" id="KW-0812">Transmembrane</keyword>
<feature type="transmembrane region" description="Helical" evidence="1">
    <location>
        <begin position="344"/>
        <end position="366"/>
    </location>
</feature>
<feature type="transmembrane region" description="Helical" evidence="1">
    <location>
        <begin position="230"/>
        <end position="250"/>
    </location>
</feature>
<gene>
    <name evidence="3" type="ORF">A3D26_01655</name>
</gene>
<keyword evidence="1" id="KW-0472">Membrane</keyword>
<dbReference type="InterPro" id="IPR038731">
    <property type="entry name" value="RgtA/B/C-like"/>
</dbReference>
<reference evidence="3 4" key="1">
    <citation type="journal article" date="2016" name="Nat. Commun.">
        <title>Thousands of microbial genomes shed light on interconnected biogeochemical processes in an aquifer system.</title>
        <authorList>
            <person name="Anantharaman K."/>
            <person name="Brown C.T."/>
            <person name="Hug L.A."/>
            <person name="Sharon I."/>
            <person name="Castelle C.J."/>
            <person name="Probst A.J."/>
            <person name="Thomas B.C."/>
            <person name="Singh A."/>
            <person name="Wilkins M.J."/>
            <person name="Karaoz U."/>
            <person name="Brodie E.L."/>
            <person name="Williams K.H."/>
            <person name="Hubbard S.S."/>
            <person name="Banfield J.F."/>
        </authorList>
    </citation>
    <scope>NUCLEOTIDE SEQUENCE [LARGE SCALE GENOMIC DNA]</scope>
</reference>
<evidence type="ECO:0000313" key="3">
    <source>
        <dbReference type="EMBL" id="OGY11795.1"/>
    </source>
</evidence>
<dbReference type="Proteomes" id="UP000178319">
    <property type="component" value="Unassembled WGS sequence"/>
</dbReference>
<sequence length="710" mass="80926">MVKSNVIRRFGYLLAPVLLFVLSLATIYDYGMNWDSPIHFARGQAYLRYILSGKTDYSDLPSLCKSEYNLNSRIDLATGEVCDRHRKVRVSEYESHLLDFNSRVAQTTYGHPAFSDIMLAVSNGVFFKSLGLVEDVPAYHLYSVITTFLLVLIVSIWVKNTFGTFASVVAALTVYTFPLLFAEQHLNVKDPPMAAFFITSLYFFWLGLTRKNVFYILISALAGGASFGTKLNFVFAPFILLPWVILYSSAQVRQKLSKKKLSFGRLLNSILTLYPKKVLFALLAYPLIVFTVFFLAWPALWNSPIHRLYEVLTYYKDIGGSTCNFSYLTIPWFTKCTQTISLRYLLYTMPPVSLVLFFIGTIVAIFKFKEKNYVTVLWLTLFYFTILRVTLSITNIYGGLRQIIEFIAPMGMIAGVGALFLRNSLAKIVPQKLASFLIVLCFVPILWELKEIHPNQNVYFNSFIGGLKGAAARDFPGYGNTYGNVYLQGIKWLNKNAEPRARIALVTGNAQNISRLSLREDIDFSNGSRSGYNQEEEYQMLLIVGQDMFGDTFRQKYLDNFLNEIYSVKVDGVPILKIWKNDKQHLKEGLDLTATPQQFKRTYSVREGKKEVLISLYEIKKLKALTFSFPSTECKDKLIGAAVYTSRDNNQFFQKDESVNNFGEREIAGYGADFVFLFPGEEAQYIKLVAPKNYPCELPDISLRVLSFEN</sequence>
<feature type="transmembrane region" description="Helical" evidence="1">
    <location>
        <begin position="278"/>
        <end position="300"/>
    </location>
</feature>
<feature type="transmembrane region" description="Helical" evidence="1">
    <location>
        <begin position="164"/>
        <end position="182"/>
    </location>
</feature>
<keyword evidence="1" id="KW-1133">Transmembrane helix</keyword>
<dbReference type="AlphaFoldDB" id="A0A1G1V8P1"/>
<proteinExistence type="predicted"/>
<feature type="transmembrane region" description="Helical" evidence="1">
    <location>
        <begin position="403"/>
        <end position="421"/>
    </location>
</feature>
<feature type="transmembrane region" description="Helical" evidence="1">
    <location>
        <begin position="194"/>
        <end position="218"/>
    </location>
</feature>
<feature type="transmembrane region" description="Helical" evidence="1">
    <location>
        <begin position="139"/>
        <end position="158"/>
    </location>
</feature>
<comment type="caution">
    <text evidence="3">The sequence shown here is derived from an EMBL/GenBank/DDBJ whole genome shotgun (WGS) entry which is preliminary data.</text>
</comment>
<organism evidence="3 4">
    <name type="scientific">Candidatus Blackburnbacteria bacterium RIFCSPHIGHO2_02_FULL_44_20</name>
    <dbReference type="NCBI Taxonomy" id="1797516"/>
    <lineage>
        <taxon>Bacteria</taxon>
        <taxon>Candidatus Blackburniibacteriota</taxon>
    </lineage>
</organism>
<dbReference type="Pfam" id="PF13231">
    <property type="entry name" value="PMT_2"/>
    <property type="match status" value="1"/>
</dbReference>
<accession>A0A1G1V8P1</accession>
<evidence type="ECO:0000313" key="4">
    <source>
        <dbReference type="Proteomes" id="UP000178319"/>
    </source>
</evidence>
<name>A0A1G1V8P1_9BACT</name>
<feature type="transmembrane region" description="Helical" evidence="1">
    <location>
        <begin position="12"/>
        <end position="31"/>
    </location>
</feature>
<evidence type="ECO:0000256" key="1">
    <source>
        <dbReference type="SAM" id="Phobius"/>
    </source>
</evidence>
<evidence type="ECO:0000259" key="2">
    <source>
        <dbReference type="Pfam" id="PF13231"/>
    </source>
</evidence>
<dbReference type="EMBL" id="MHBZ01000011">
    <property type="protein sequence ID" value="OGY11795.1"/>
    <property type="molecule type" value="Genomic_DNA"/>
</dbReference>
<feature type="transmembrane region" description="Helical" evidence="1">
    <location>
        <begin position="433"/>
        <end position="449"/>
    </location>
</feature>
<feature type="domain" description="Glycosyltransferase RgtA/B/C/D-like" evidence="2">
    <location>
        <begin position="140"/>
        <end position="263"/>
    </location>
</feature>
<dbReference type="STRING" id="1797516.A3D26_01655"/>
<protein>
    <recommendedName>
        <fullName evidence="2">Glycosyltransferase RgtA/B/C/D-like domain-containing protein</fullName>
    </recommendedName>
</protein>
<feature type="transmembrane region" description="Helical" evidence="1">
    <location>
        <begin position="373"/>
        <end position="397"/>
    </location>
</feature>